<gene>
    <name evidence="2" type="ORF">POM88_020931</name>
</gene>
<feature type="compositionally biased region" description="Basic and acidic residues" evidence="1">
    <location>
        <begin position="884"/>
        <end position="897"/>
    </location>
</feature>
<feature type="region of interest" description="Disordered" evidence="1">
    <location>
        <begin position="877"/>
        <end position="924"/>
    </location>
</feature>
<dbReference type="GO" id="GO:0000070">
    <property type="term" value="P:mitotic sister chromatid segregation"/>
    <property type="evidence" value="ECO:0007669"/>
    <property type="project" value="TreeGrafter"/>
</dbReference>
<dbReference type="AlphaFoldDB" id="A0AAD8ICX3"/>
<feature type="region of interest" description="Disordered" evidence="1">
    <location>
        <begin position="75"/>
        <end position="103"/>
    </location>
</feature>
<accession>A0AAD8ICX3</accession>
<name>A0AAD8ICX3_9APIA</name>
<reference evidence="2" key="1">
    <citation type="submission" date="2023-02" db="EMBL/GenBank/DDBJ databases">
        <title>Genome of toxic invasive species Heracleum sosnowskyi carries increased number of genes despite the absence of recent whole-genome duplications.</title>
        <authorList>
            <person name="Schelkunov M."/>
            <person name="Shtratnikova V."/>
            <person name="Makarenko M."/>
            <person name="Klepikova A."/>
            <person name="Omelchenko D."/>
            <person name="Novikova G."/>
            <person name="Obukhova E."/>
            <person name="Bogdanov V."/>
            <person name="Penin A."/>
            <person name="Logacheva M."/>
        </authorList>
    </citation>
    <scope>NUCLEOTIDE SEQUENCE</scope>
    <source>
        <strain evidence="2">Hsosn_3</strain>
        <tissue evidence="2">Leaf</tissue>
    </source>
</reference>
<proteinExistence type="predicted"/>
<dbReference type="InterPro" id="IPR024741">
    <property type="entry name" value="Condensin2_G2"/>
</dbReference>
<dbReference type="InterPro" id="IPR016024">
    <property type="entry name" value="ARM-type_fold"/>
</dbReference>
<dbReference type="GO" id="GO:0005634">
    <property type="term" value="C:nucleus"/>
    <property type="evidence" value="ECO:0007669"/>
    <property type="project" value="InterPro"/>
</dbReference>
<evidence type="ECO:0000313" key="3">
    <source>
        <dbReference type="Proteomes" id="UP001237642"/>
    </source>
</evidence>
<dbReference type="InterPro" id="IPR011989">
    <property type="entry name" value="ARM-like"/>
</dbReference>
<dbReference type="Gene3D" id="1.25.10.10">
    <property type="entry name" value="Leucine-rich Repeat Variant"/>
    <property type="match status" value="1"/>
</dbReference>
<sequence>MEKRLRSSLLNSADEFLKSAAKLGFKSSKPSLKTLIHSLNSSSPLISSLPSSLHLSISQSITNFTNLSDLDAVDDAKSPPIKRHRRSSRFSNGNDDSGTDDKRENLKSSIVENLQICAHVVYLCVSHPKKVFSASDLLASARNLHDNLVLFEFDEVLMSEISCLCEEWWKEDLPERDAVISLSMPLLLSRSLTLKKKVDVHRVYALREAFTCFDFDDESIEDLKRLLLRCYIEPLYLKTDDGKKFLSFLFELDRQLVKEALVMIRSQISTGRKSTLEAYAEIVFKAWKVVEDEESKYDIEDRFLQELIDSCIHASTGQFSAYIRRILGGFISQRTNRDVDKLLFRLTEPLIFRSLEVANSNVRQNTLFLLLDMFPLQDPDMNKEGNDLLLEKQFYLLDKLLTDECPAIRVVAVEGSCRVLHLFWEIITPSTITKFLAKIFDDMTKDTSKDVRLATLDGIIFLLGNPQSHEVLRVLLPRAGHLVSDASLSVRAAAVDLLLLISGIWNFQFHKVAQLDVLLLTLANDQPLVARKITKLLMPSYFPPTAVSAEACKRCVTLIKRSPRAGARFCEFAYQEGASLESLMELFKHIISLALSPAHQEPDQINAFIDASAFLCQNLASEPYYNSVLKQEICSETLKRLFVSSTTGRACSSLCKIVSVVSPDGIDSLTKECMALVTKCSGLLSGNVEIEAEVRSVHKMMLACDRFDYMFETLEKLLGKFANACHFKYDLETQKHDFPSTKQRKTKHFTEISGKRKKTSPSSSNNFEEEYAIAAGISWQIKDLLIFDDTRKAVLESGVIETALSSLKVISEVSIMQTEHCDYVNVHPLLAYTALALHMSFKGINKQGTRPNNRSGSSSSEQTLLEQTLNHLLSSSSKLLGSGEKGKSYKLPRESTHTKTSVHSHGKKQNELHTDVSSPTGDGSRIKRVANMVKMLSAVLKFIIDVSAVEHVDPSQPRFLNFTLGYVEFISSIVMQYSQDLQRLKENDLKETFLCLKSSFTYASKLLHEVIKCSCESALPPPEAYTLSNKLLDLLISVEEHMGSSYATRIVAAAKPWLPDLTLGLGSWNILRQSSGNNMSNSIPDYVTNSFPSWLKHAAEAEVTEICPEVDDGAKMVKYPAFGKLIEVMIQLFKANRELLDAVGVIFLMGSIFGLEQRDFKLVLGLVHFVCAKLVKHHSVEWDELNLMLEYLKEIYPQIEREAEFSDKLQSARELLEPIWMFHNHGSGTTQEKE</sequence>
<dbReference type="Pfam" id="PF12422">
    <property type="entry name" value="Condensin2nSMC"/>
    <property type="match status" value="1"/>
</dbReference>
<dbReference type="PANTHER" id="PTHR16199:SF4">
    <property type="entry name" value="CONDENSIN-2 COMPLEX SUBUNIT G2"/>
    <property type="match status" value="1"/>
</dbReference>
<evidence type="ECO:0000313" key="2">
    <source>
        <dbReference type="EMBL" id="KAK1383196.1"/>
    </source>
</evidence>
<reference evidence="2" key="2">
    <citation type="submission" date="2023-05" db="EMBL/GenBank/DDBJ databases">
        <authorList>
            <person name="Schelkunov M.I."/>
        </authorList>
    </citation>
    <scope>NUCLEOTIDE SEQUENCE</scope>
    <source>
        <strain evidence="2">Hsosn_3</strain>
        <tissue evidence="2">Leaf</tissue>
    </source>
</reference>
<dbReference type="EMBL" id="JAUIZM010000005">
    <property type="protein sequence ID" value="KAK1383196.1"/>
    <property type="molecule type" value="Genomic_DNA"/>
</dbReference>
<dbReference type="PANTHER" id="PTHR16199">
    <property type="entry name" value="CONDENSIN-2 COMPLEX SUBUNIT G2"/>
    <property type="match status" value="1"/>
</dbReference>
<feature type="region of interest" description="Disordered" evidence="1">
    <location>
        <begin position="739"/>
        <end position="764"/>
    </location>
</feature>
<dbReference type="SUPFAM" id="SSF48371">
    <property type="entry name" value="ARM repeat"/>
    <property type="match status" value="1"/>
</dbReference>
<dbReference type="Proteomes" id="UP001237642">
    <property type="component" value="Unassembled WGS sequence"/>
</dbReference>
<comment type="caution">
    <text evidence="2">The sequence shown here is derived from an EMBL/GenBank/DDBJ whole genome shotgun (WGS) entry which is preliminary data.</text>
</comment>
<protein>
    <submittedName>
        <fullName evidence="2">Condensin-2 complex subunit G2</fullName>
    </submittedName>
</protein>
<evidence type="ECO:0000256" key="1">
    <source>
        <dbReference type="SAM" id="MobiDB-lite"/>
    </source>
</evidence>
<keyword evidence="3" id="KW-1185">Reference proteome</keyword>
<dbReference type="GO" id="GO:0000796">
    <property type="term" value="C:condensin complex"/>
    <property type="evidence" value="ECO:0007669"/>
    <property type="project" value="TreeGrafter"/>
</dbReference>
<organism evidence="2 3">
    <name type="scientific">Heracleum sosnowskyi</name>
    <dbReference type="NCBI Taxonomy" id="360622"/>
    <lineage>
        <taxon>Eukaryota</taxon>
        <taxon>Viridiplantae</taxon>
        <taxon>Streptophyta</taxon>
        <taxon>Embryophyta</taxon>
        <taxon>Tracheophyta</taxon>
        <taxon>Spermatophyta</taxon>
        <taxon>Magnoliopsida</taxon>
        <taxon>eudicotyledons</taxon>
        <taxon>Gunneridae</taxon>
        <taxon>Pentapetalae</taxon>
        <taxon>asterids</taxon>
        <taxon>campanulids</taxon>
        <taxon>Apiales</taxon>
        <taxon>Apiaceae</taxon>
        <taxon>Apioideae</taxon>
        <taxon>apioid superclade</taxon>
        <taxon>Tordylieae</taxon>
        <taxon>Tordyliinae</taxon>
        <taxon>Heracleum</taxon>
    </lineage>
</organism>